<dbReference type="EMBL" id="JAHRGL010000030">
    <property type="protein sequence ID" value="MBV2133490.1"/>
    <property type="molecule type" value="Genomic_DNA"/>
</dbReference>
<keyword evidence="1" id="KW-0812">Transmembrane</keyword>
<evidence type="ECO:0000256" key="1">
    <source>
        <dbReference type="SAM" id="Phobius"/>
    </source>
</evidence>
<dbReference type="Proteomes" id="UP000813068">
    <property type="component" value="Unassembled WGS sequence"/>
</dbReference>
<evidence type="ECO:0000313" key="3">
    <source>
        <dbReference type="Proteomes" id="UP000813068"/>
    </source>
</evidence>
<sequence>MKIVHCRECHQEVERHAKCCPHCRAEIPGESSFILTTKYSLFFVILSGIMYGLFNVGA</sequence>
<keyword evidence="3" id="KW-1185">Reference proteome</keyword>
<protein>
    <recommendedName>
        <fullName evidence="4">Zinc ribbon domain-containing protein</fullName>
    </recommendedName>
</protein>
<organism evidence="2 3">
    <name type="scientific">Geopseudomonas aromaticivorans</name>
    <dbReference type="NCBI Taxonomy" id="2849492"/>
    <lineage>
        <taxon>Bacteria</taxon>
        <taxon>Pseudomonadati</taxon>
        <taxon>Pseudomonadota</taxon>
        <taxon>Gammaproteobacteria</taxon>
        <taxon>Pseudomonadales</taxon>
        <taxon>Pseudomonadaceae</taxon>
        <taxon>Geopseudomonas</taxon>
    </lineage>
</organism>
<keyword evidence="1" id="KW-1133">Transmembrane helix</keyword>
<dbReference type="RefSeq" id="WP_217681938.1">
    <property type="nucleotide sequence ID" value="NZ_JAHRGL010000030.1"/>
</dbReference>
<evidence type="ECO:0008006" key="4">
    <source>
        <dbReference type="Google" id="ProtNLM"/>
    </source>
</evidence>
<name>A0ABS6MXE7_9GAMM</name>
<accession>A0ABS6MXE7</accession>
<comment type="caution">
    <text evidence="2">The sequence shown here is derived from an EMBL/GenBank/DDBJ whole genome shotgun (WGS) entry which is preliminary data.</text>
</comment>
<feature type="transmembrane region" description="Helical" evidence="1">
    <location>
        <begin position="39"/>
        <end position="57"/>
    </location>
</feature>
<reference evidence="2 3" key="1">
    <citation type="submission" date="2021-06" db="EMBL/GenBank/DDBJ databases">
        <title>Differences between aerobic and microaerobic xylene degrading microbial communities.</title>
        <authorList>
            <person name="Banerjee S."/>
            <person name="Tancsics A."/>
        </authorList>
    </citation>
    <scope>NUCLEOTIDE SEQUENCE [LARGE SCALE GENOMIC DNA]</scope>
    <source>
        <strain evidence="2 3">MAP12</strain>
    </source>
</reference>
<gene>
    <name evidence="2" type="ORF">KRX52_11885</name>
</gene>
<proteinExistence type="predicted"/>
<keyword evidence="1" id="KW-0472">Membrane</keyword>
<evidence type="ECO:0000313" key="2">
    <source>
        <dbReference type="EMBL" id="MBV2133490.1"/>
    </source>
</evidence>